<keyword evidence="2" id="KW-0472">Membrane</keyword>
<dbReference type="AlphaFoldDB" id="A0A811QI66"/>
<sequence>MFASRARHLLLSIRPANHGILLCGPTSHASPPGCVVGAQRHYNHHQLQQKEDEWEESKAVKVTVWWDFQRCRLPRGASPRHLAPRVTEALRRAGIRGPIEITAFGDVGCIPPSEQEALADTGVALSHVPSSGKDGCDRSFMSDLISWIAQNPPPSHFFLLSGDKDFANILHRLRMSNYNVLLSCPDSGSKMLCSAATYLWEWEDLAKGVDLKPKYLNHPPDGLSSSWYGRCSEPGRDFLLKPKNPMALPRKTKEPNVPKSAVVGIKRVLRFYPQGISVSDLRRELKRIHVNIDASAFGFKNFSALLLAMPDVVKFIDPLPGDRGAGAEAAVVGVFKRSGDSARSSIPEKCHKEGESEETSPCTEKRTLQTEVPSSPSDQPSRDNRKALGFTQRPEPPSKHVEADVTRAGDVPAPPSDAPPVDQRNDVAVDPVMQTERPVSSMEADKVNAVDAPSSSGGQGKPIANGNEALPYFPIEDHVDAYGHSKSVAEQLVLKSNGQPAKSDKSTRLYTCVIRPAAIYGPGEERHLPRILSLAKLGLVFFKIGGPDVKTDWVYIDNLVLALILASMGLLDDIPDRKGTPVAAGSPCNTFEFIVSPLFQSLGYAAPQVTLDTSVALAISKIFLFISTLFYPWLDSKWIPQPLILPAEVYKVGVTHYFSFLKAREELGYVPMVSPREGLAATISYWQERKRRELDGPTIFTRLAVAIGLLAVFSSACLPPIGPLKLVLDIHLFVFRSMLVIRLVFVTAVALHLGEAVYAWFLAKKVSSLDTVIFLSSRLQMAASQITMPLWFCFTVAVAVLLECSKLVAVMPSYATWTWLKGHDAILIRWKEPDKGQTRGSDISRDLIHYYFMSTDR</sequence>
<organism evidence="4 5">
    <name type="scientific">Miscanthus lutarioriparius</name>
    <dbReference type="NCBI Taxonomy" id="422564"/>
    <lineage>
        <taxon>Eukaryota</taxon>
        <taxon>Viridiplantae</taxon>
        <taxon>Streptophyta</taxon>
        <taxon>Embryophyta</taxon>
        <taxon>Tracheophyta</taxon>
        <taxon>Spermatophyta</taxon>
        <taxon>Magnoliopsida</taxon>
        <taxon>Liliopsida</taxon>
        <taxon>Poales</taxon>
        <taxon>Poaceae</taxon>
        <taxon>PACMAD clade</taxon>
        <taxon>Panicoideae</taxon>
        <taxon>Andropogonodae</taxon>
        <taxon>Andropogoneae</taxon>
        <taxon>Saccharinae</taxon>
        <taxon>Miscanthus</taxon>
    </lineage>
</organism>
<dbReference type="EMBL" id="CAJGYO010000010">
    <property type="protein sequence ID" value="CAD6258069.1"/>
    <property type="molecule type" value="Genomic_DNA"/>
</dbReference>
<feature type="domain" description="HTH OST-type" evidence="3">
    <location>
        <begin position="257"/>
        <end position="329"/>
    </location>
</feature>
<protein>
    <recommendedName>
        <fullName evidence="3">HTH OST-type domain-containing protein</fullName>
    </recommendedName>
</protein>
<dbReference type="SUPFAM" id="SSF51735">
    <property type="entry name" value="NAD(P)-binding Rossmann-fold domains"/>
    <property type="match status" value="1"/>
</dbReference>
<dbReference type="Pfam" id="PF01073">
    <property type="entry name" value="3Beta_HSD"/>
    <property type="match status" value="1"/>
</dbReference>
<dbReference type="GO" id="GO:0005777">
    <property type="term" value="C:peroxisome"/>
    <property type="evidence" value="ECO:0007669"/>
    <property type="project" value="InterPro"/>
</dbReference>
<comment type="caution">
    <text evidence="4">The sequence shown here is derived from an EMBL/GenBank/DDBJ whole genome shotgun (WGS) entry which is preliminary data.</text>
</comment>
<dbReference type="Pfam" id="PF14934">
    <property type="entry name" value="TMEM254"/>
    <property type="match status" value="1"/>
</dbReference>
<dbReference type="InterPro" id="IPR002225">
    <property type="entry name" value="3Beta_OHSteriod_DH/Estase"/>
</dbReference>
<evidence type="ECO:0000313" key="4">
    <source>
        <dbReference type="EMBL" id="CAD6258069.1"/>
    </source>
</evidence>
<reference evidence="4" key="1">
    <citation type="submission" date="2020-10" db="EMBL/GenBank/DDBJ databases">
        <authorList>
            <person name="Han B."/>
            <person name="Lu T."/>
            <person name="Zhao Q."/>
            <person name="Huang X."/>
            <person name="Zhao Y."/>
        </authorList>
    </citation>
    <scope>NUCLEOTIDE SEQUENCE</scope>
</reference>
<dbReference type="GO" id="GO:0010468">
    <property type="term" value="P:regulation of gene expression"/>
    <property type="evidence" value="ECO:0007669"/>
    <property type="project" value="InterPro"/>
</dbReference>
<dbReference type="InterPro" id="IPR024768">
    <property type="entry name" value="Marf1"/>
</dbReference>
<dbReference type="Proteomes" id="UP000604825">
    <property type="component" value="Unassembled WGS sequence"/>
</dbReference>
<feature type="region of interest" description="Disordered" evidence="1">
    <location>
        <begin position="338"/>
        <end position="426"/>
    </location>
</feature>
<dbReference type="InterPro" id="IPR025605">
    <property type="entry name" value="OST-HTH/LOTUS_dom"/>
</dbReference>
<dbReference type="Pfam" id="PF01936">
    <property type="entry name" value="NYN"/>
    <property type="match status" value="1"/>
</dbReference>
<evidence type="ECO:0000256" key="2">
    <source>
        <dbReference type="SAM" id="Phobius"/>
    </source>
</evidence>
<dbReference type="InterPro" id="IPR021139">
    <property type="entry name" value="NYN"/>
</dbReference>
<feature type="transmembrane region" description="Helical" evidence="2">
    <location>
        <begin position="699"/>
        <end position="718"/>
    </location>
</feature>
<feature type="compositionally biased region" description="Basic and acidic residues" evidence="1">
    <location>
        <begin position="396"/>
        <end position="407"/>
    </location>
</feature>
<dbReference type="InterPro" id="IPR041966">
    <property type="entry name" value="LOTUS-like"/>
</dbReference>
<name>A0A811QI66_9POAL</name>
<dbReference type="PROSITE" id="PS51644">
    <property type="entry name" value="HTH_OST"/>
    <property type="match status" value="1"/>
</dbReference>
<evidence type="ECO:0000256" key="1">
    <source>
        <dbReference type="SAM" id="MobiDB-lite"/>
    </source>
</evidence>
<dbReference type="InterPro" id="IPR028110">
    <property type="entry name" value="TMEM254"/>
</dbReference>
<keyword evidence="5" id="KW-1185">Reference proteome</keyword>
<dbReference type="GO" id="GO:0006694">
    <property type="term" value="P:steroid biosynthetic process"/>
    <property type="evidence" value="ECO:0007669"/>
    <property type="project" value="InterPro"/>
</dbReference>
<dbReference type="Pfam" id="PF12872">
    <property type="entry name" value="OST-HTH"/>
    <property type="match status" value="1"/>
</dbReference>
<dbReference type="Gene3D" id="3.40.50.720">
    <property type="entry name" value="NAD(P)-binding Rossmann-like Domain"/>
    <property type="match status" value="1"/>
</dbReference>
<dbReference type="CDD" id="cd08824">
    <property type="entry name" value="LOTUS"/>
    <property type="match status" value="1"/>
</dbReference>
<keyword evidence="2" id="KW-1133">Transmembrane helix</keyword>
<dbReference type="OrthoDB" id="549353at2759"/>
<evidence type="ECO:0000259" key="3">
    <source>
        <dbReference type="PROSITE" id="PS51644"/>
    </source>
</evidence>
<feature type="compositionally biased region" description="Polar residues" evidence="1">
    <location>
        <begin position="369"/>
        <end position="379"/>
    </location>
</feature>
<dbReference type="PANTHER" id="PTHR14379:SF91">
    <property type="entry name" value="EXPRESSED PROTEIN"/>
    <property type="match status" value="1"/>
</dbReference>
<dbReference type="InterPro" id="IPR036291">
    <property type="entry name" value="NAD(P)-bd_dom_sf"/>
</dbReference>
<feature type="transmembrane region" description="Helical" evidence="2">
    <location>
        <begin position="781"/>
        <end position="802"/>
    </location>
</feature>
<dbReference type="Gene3D" id="3.30.420.610">
    <property type="entry name" value="LOTUS domain-like"/>
    <property type="match status" value="1"/>
</dbReference>
<dbReference type="CDD" id="cd10910">
    <property type="entry name" value="PIN_limkain_b1_N_like"/>
    <property type="match status" value="1"/>
</dbReference>
<dbReference type="PANTHER" id="PTHR14379">
    <property type="entry name" value="LIMKAIN B LKAP"/>
    <property type="match status" value="1"/>
</dbReference>
<keyword evidence="2" id="KW-0812">Transmembrane</keyword>
<evidence type="ECO:0000313" key="5">
    <source>
        <dbReference type="Proteomes" id="UP000604825"/>
    </source>
</evidence>
<proteinExistence type="predicted"/>
<gene>
    <name evidence="4" type="ORF">NCGR_LOCUS41552</name>
</gene>
<accession>A0A811QI66</accession>
<feature type="transmembrane region" description="Helical" evidence="2">
    <location>
        <begin position="739"/>
        <end position="761"/>
    </location>
</feature>
<dbReference type="GO" id="GO:0004540">
    <property type="term" value="F:RNA nuclease activity"/>
    <property type="evidence" value="ECO:0007669"/>
    <property type="project" value="InterPro"/>
</dbReference>
<dbReference type="GO" id="GO:0016616">
    <property type="term" value="F:oxidoreductase activity, acting on the CH-OH group of donors, NAD or NADP as acceptor"/>
    <property type="evidence" value="ECO:0007669"/>
    <property type="project" value="InterPro"/>
</dbReference>